<dbReference type="EMBL" id="CP001804">
    <property type="protein sequence ID" value="ACY13203.1"/>
    <property type="molecule type" value="Genomic_DNA"/>
</dbReference>
<keyword evidence="2" id="KW-0472">Membrane</keyword>
<feature type="transmembrane region" description="Helical" evidence="2">
    <location>
        <begin position="101"/>
        <end position="119"/>
    </location>
</feature>
<sequence>MHLLLLVATTELALNRLATKELRPIGELAIPWWHLVLDHVGLFLQHFTAALAVGITARALWRLSRAPHRYATPLRWGLSATGALFLATALPALIIAPDERISMLFEAAFAGVLLCLIAAQFSSRGHLASKAGVLLFTLPLAVPVLAPLLLQVFGDGEALWNDAGERIYQTGQWTMVVAALLSPYCFAPRPVLSGAARLGPLLVAALVAALGVVILRQHYEVGMRLAFHGFGIDIGPGAPSQFLIMYLVAAATIAWTLAACLSADAPARRDIGVGIGLVVMGGYGFAWPLQYLLGVVGLLTISNAALRVRDEERGQGQRAMATAPPIAATAWDRYTRALAAALRDFADGDVSLLTVRERDGAALASTAARGSDSGTSGDAEAADGSPVPVQSSEDERDSISAGPTATHLHLQRGGRDVFVRIERQHAQGAVRCIDVLCGQEPEPGEAPVWTLYALPEKLLGIGMHPEPPATDAAIAQIDDPAFAQRFRVRDAGGWSARLLDSGLRARVAAMIDGWMALWPERCLHYRVHPGHGAPLDHPLPITELAFRGSSATPDPERMVILIALLVDIARRVGLPTADADADSDADADADEHDAEHGDSDLASDEEVN</sequence>
<evidence type="ECO:0000313" key="4">
    <source>
        <dbReference type="Proteomes" id="UP000001880"/>
    </source>
</evidence>
<dbReference type="STRING" id="502025.Hoch_0565"/>
<feature type="region of interest" description="Disordered" evidence="1">
    <location>
        <begin position="363"/>
        <end position="408"/>
    </location>
</feature>
<gene>
    <name evidence="3" type="ordered locus">Hoch_0565</name>
</gene>
<evidence type="ECO:0000256" key="1">
    <source>
        <dbReference type="SAM" id="MobiDB-lite"/>
    </source>
</evidence>
<dbReference type="Proteomes" id="UP000001880">
    <property type="component" value="Chromosome"/>
</dbReference>
<evidence type="ECO:0000256" key="2">
    <source>
        <dbReference type="SAM" id="Phobius"/>
    </source>
</evidence>
<feature type="region of interest" description="Disordered" evidence="1">
    <location>
        <begin position="577"/>
        <end position="608"/>
    </location>
</feature>
<feature type="transmembrane region" description="Helical" evidence="2">
    <location>
        <begin position="170"/>
        <end position="187"/>
    </location>
</feature>
<feature type="transmembrane region" description="Helical" evidence="2">
    <location>
        <begin position="131"/>
        <end position="150"/>
    </location>
</feature>
<dbReference type="KEGG" id="hoh:Hoch_0565"/>
<dbReference type="HOGENOM" id="CLU_448903_0_0_7"/>
<feature type="transmembrane region" description="Helical" evidence="2">
    <location>
        <begin position="43"/>
        <end position="61"/>
    </location>
</feature>
<keyword evidence="2" id="KW-0812">Transmembrane</keyword>
<organism evidence="3 4">
    <name type="scientific">Haliangium ochraceum (strain DSM 14365 / JCM 11303 / SMP-2)</name>
    <dbReference type="NCBI Taxonomy" id="502025"/>
    <lineage>
        <taxon>Bacteria</taxon>
        <taxon>Pseudomonadati</taxon>
        <taxon>Myxococcota</taxon>
        <taxon>Polyangia</taxon>
        <taxon>Haliangiales</taxon>
        <taxon>Kofleriaceae</taxon>
        <taxon>Haliangium</taxon>
    </lineage>
</organism>
<accession>D0LLI6</accession>
<keyword evidence="2" id="KW-1133">Transmembrane helix</keyword>
<dbReference type="AlphaFoldDB" id="D0LLI6"/>
<name>D0LLI6_HALO1</name>
<reference evidence="3 4" key="1">
    <citation type="journal article" date="2010" name="Stand. Genomic Sci.">
        <title>Complete genome sequence of Haliangium ochraceum type strain (SMP-2).</title>
        <authorList>
            <consortium name="US DOE Joint Genome Institute (JGI-PGF)"/>
            <person name="Ivanova N."/>
            <person name="Daum C."/>
            <person name="Lang E."/>
            <person name="Abt B."/>
            <person name="Kopitz M."/>
            <person name="Saunders E."/>
            <person name="Lapidus A."/>
            <person name="Lucas S."/>
            <person name="Glavina Del Rio T."/>
            <person name="Nolan M."/>
            <person name="Tice H."/>
            <person name="Copeland A."/>
            <person name="Cheng J.F."/>
            <person name="Chen F."/>
            <person name="Bruce D."/>
            <person name="Goodwin L."/>
            <person name="Pitluck S."/>
            <person name="Mavromatis K."/>
            <person name="Pati A."/>
            <person name="Mikhailova N."/>
            <person name="Chen A."/>
            <person name="Palaniappan K."/>
            <person name="Land M."/>
            <person name="Hauser L."/>
            <person name="Chang Y.J."/>
            <person name="Jeffries C.D."/>
            <person name="Detter J.C."/>
            <person name="Brettin T."/>
            <person name="Rohde M."/>
            <person name="Goker M."/>
            <person name="Bristow J."/>
            <person name="Markowitz V."/>
            <person name="Eisen J.A."/>
            <person name="Hugenholtz P."/>
            <person name="Kyrpides N.C."/>
            <person name="Klenk H.P."/>
        </authorList>
    </citation>
    <scope>NUCLEOTIDE SEQUENCE [LARGE SCALE GENOMIC DNA]</scope>
    <source>
        <strain evidence="4">DSM 14365 / CIP 107738 / JCM 11303 / AJ 13395 / SMP-2</strain>
    </source>
</reference>
<feature type="transmembrane region" description="Helical" evidence="2">
    <location>
        <begin position="273"/>
        <end position="299"/>
    </location>
</feature>
<feature type="compositionally biased region" description="Acidic residues" evidence="1">
    <location>
        <begin position="579"/>
        <end position="592"/>
    </location>
</feature>
<feature type="transmembrane region" description="Helical" evidence="2">
    <location>
        <begin position="239"/>
        <end position="261"/>
    </location>
</feature>
<protein>
    <submittedName>
        <fullName evidence="3">Uncharacterized protein</fullName>
    </submittedName>
</protein>
<feature type="transmembrane region" description="Helical" evidence="2">
    <location>
        <begin position="199"/>
        <end position="219"/>
    </location>
</feature>
<evidence type="ECO:0000313" key="3">
    <source>
        <dbReference type="EMBL" id="ACY13203.1"/>
    </source>
</evidence>
<proteinExistence type="predicted"/>
<feature type="transmembrane region" description="Helical" evidence="2">
    <location>
        <begin position="73"/>
        <end position="95"/>
    </location>
</feature>
<keyword evidence="4" id="KW-1185">Reference proteome</keyword>